<dbReference type="AlphaFoldDB" id="A0A1T4Y7W1"/>
<reference evidence="7" key="1">
    <citation type="submission" date="2017-02" db="EMBL/GenBank/DDBJ databases">
        <authorList>
            <person name="Varghese N."/>
            <person name="Submissions S."/>
        </authorList>
    </citation>
    <scope>NUCLEOTIDE SEQUENCE [LARGE SCALE GENOMIC DNA]</scope>
    <source>
        <strain evidence="7">VKM Ac-2052</strain>
    </source>
</reference>
<dbReference type="PRINTS" id="PR00146">
    <property type="entry name" value="DHPICSNTHASE"/>
</dbReference>
<dbReference type="CDD" id="cd00408">
    <property type="entry name" value="DHDPS-like"/>
    <property type="match status" value="1"/>
</dbReference>
<dbReference type="PANTHER" id="PTHR12128">
    <property type="entry name" value="DIHYDRODIPICOLINATE SYNTHASE"/>
    <property type="match status" value="1"/>
</dbReference>
<feature type="active site" description="Proton donor/acceptor" evidence="4">
    <location>
        <position position="135"/>
    </location>
</feature>
<feature type="binding site" evidence="5">
    <location>
        <position position="205"/>
    </location>
    <ligand>
        <name>pyruvate</name>
        <dbReference type="ChEBI" id="CHEBI:15361"/>
    </ligand>
</feature>
<proteinExistence type="inferred from homology"/>
<evidence type="ECO:0000256" key="2">
    <source>
        <dbReference type="ARBA" id="ARBA00023239"/>
    </source>
</evidence>
<sequence>MTRRDILTAVPVAFHDEGTLDLDGSREILRYVAASGNEGAFVLGTTGEFPSLSFEERGQLAALSLEELAGAMRVVVHVGAPSLYEVLRLIDQARDLGATEIAVLTPYYLPSDDDALREFFTAVDAAAEGLSVYIYVYRKRSGNFVSVELMAELARLPRIVGAKVSEEPLDLIAQYRAVVPDDFVIYTGADAELASAAEFGAQGVISGVSSVLPKPFRALAAAADSGDAEQLAAAQADVDTVVTAIAGNMGRMKAAYRVLGINGGTTRMAITPPTPEVLAEIDRVVALYR</sequence>
<dbReference type="RefSeq" id="WP_078714615.1">
    <property type="nucleotide sequence ID" value="NZ_FUYG01000006.1"/>
</dbReference>
<gene>
    <name evidence="6" type="ORF">SAMN06295879_2401</name>
</gene>
<keyword evidence="2 3" id="KW-0456">Lyase</keyword>
<dbReference type="GO" id="GO:0008840">
    <property type="term" value="F:4-hydroxy-tetrahydrodipicolinate synthase activity"/>
    <property type="evidence" value="ECO:0007669"/>
    <property type="project" value="TreeGrafter"/>
</dbReference>
<evidence type="ECO:0000256" key="1">
    <source>
        <dbReference type="ARBA" id="ARBA00007592"/>
    </source>
</evidence>
<dbReference type="SMART" id="SM01130">
    <property type="entry name" value="DHDPS"/>
    <property type="match status" value="1"/>
</dbReference>
<dbReference type="PIRSF" id="PIRSF001365">
    <property type="entry name" value="DHDPS"/>
    <property type="match status" value="1"/>
</dbReference>
<feature type="active site" description="Schiff-base intermediate with substrate" evidence="4">
    <location>
        <position position="163"/>
    </location>
</feature>
<dbReference type="Pfam" id="PF00701">
    <property type="entry name" value="DHDPS"/>
    <property type="match status" value="1"/>
</dbReference>
<evidence type="ECO:0000256" key="5">
    <source>
        <dbReference type="PIRSR" id="PIRSR001365-2"/>
    </source>
</evidence>
<feature type="binding site" evidence="5">
    <location>
        <position position="46"/>
    </location>
    <ligand>
        <name>pyruvate</name>
        <dbReference type="ChEBI" id="CHEBI:15361"/>
    </ligand>
</feature>
<comment type="similarity">
    <text evidence="1 3">Belongs to the DapA family.</text>
</comment>
<protein>
    <submittedName>
        <fullName evidence="6">4-hydroxy-tetrahydrodipicolinate synthase</fullName>
    </submittedName>
</protein>
<dbReference type="SUPFAM" id="SSF51569">
    <property type="entry name" value="Aldolase"/>
    <property type="match status" value="1"/>
</dbReference>
<dbReference type="EMBL" id="FUYG01000006">
    <property type="protein sequence ID" value="SKA97618.1"/>
    <property type="molecule type" value="Genomic_DNA"/>
</dbReference>
<organism evidence="6 7">
    <name type="scientific">Agreia bicolorata</name>
    <dbReference type="NCBI Taxonomy" id="110935"/>
    <lineage>
        <taxon>Bacteria</taxon>
        <taxon>Bacillati</taxon>
        <taxon>Actinomycetota</taxon>
        <taxon>Actinomycetes</taxon>
        <taxon>Micrococcales</taxon>
        <taxon>Microbacteriaceae</taxon>
        <taxon>Agreia</taxon>
    </lineage>
</organism>
<evidence type="ECO:0000313" key="6">
    <source>
        <dbReference type="EMBL" id="SKA97618.1"/>
    </source>
</evidence>
<dbReference type="InterPro" id="IPR002220">
    <property type="entry name" value="DapA-like"/>
</dbReference>
<evidence type="ECO:0000313" key="7">
    <source>
        <dbReference type="Proteomes" id="UP000189735"/>
    </source>
</evidence>
<dbReference type="PANTHER" id="PTHR12128:SF66">
    <property type="entry name" value="4-HYDROXY-2-OXOGLUTARATE ALDOLASE, MITOCHONDRIAL"/>
    <property type="match status" value="1"/>
</dbReference>
<dbReference type="Proteomes" id="UP000189735">
    <property type="component" value="Unassembled WGS sequence"/>
</dbReference>
<name>A0A1T4Y7W1_9MICO</name>
<evidence type="ECO:0000256" key="3">
    <source>
        <dbReference type="PIRNR" id="PIRNR001365"/>
    </source>
</evidence>
<dbReference type="InterPro" id="IPR013785">
    <property type="entry name" value="Aldolase_TIM"/>
</dbReference>
<accession>A0A1T4Y7W1</accession>
<dbReference type="Gene3D" id="3.20.20.70">
    <property type="entry name" value="Aldolase class I"/>
    <property type="match status" value="1"/>
</dbReference>
<evidence type="ECO:0000256" key="4">
    <source>
        <dbReference type="PIRSR" id="PIRSR001365-1"/>
    </source>
</evidence>